<comment type="caution">
    <text evidence="9">The sequence shown here is derived from an EMBL/GenBank/DDBJ whole genome shotgun (WGS) entry which is preliminary data.</text>
</comment>
<feature type="region of interest" description="Disordered" evidence="5">
    <location>
        <begin position="30"/>
        <end position="100"/>
    </location>
</feature>
<evidence type="ECO:0000256" key="4">
    <source>
        <dbReference type="ARBA" id="ARBA00023136"/>
    </source>
</evidence>
<evidence type="ECO:0000259" key="8">
    <source>
        <dbReference type="Pfam" id="PF23262"/>
    </source>
</evidence>
<feature type="compositionally biased region" description="Pro residues" evidence="5">
    <location>
        <begin position="57"/>
        <end position="87"/>
    </location>
</feature>
<gene>
    <name evidence="9" type="ORF">Taro_003102</name>
</gene>
<keyword evidence="2 6" id="KW-0812">Transmembrane</keyword>
<keyword evidence="3 6" id="KW-1133">Transmembrane helix</keyword>
<feature type="transmembrane region" description="Helical" evidence="6">
    <location>
        <begin position="541"/>
        <end position="564"/>
    </location>
</feature>
<feature type="transmembrane region" description="Helical" evidence="6">
    <location>
        <begin position="256"/>
        <end position="278"/>
    </location>
</feature>
<feature type="transmembrane region" description="Helical" evidence="6">
    <location>
        <begin position="219"/>
        <end position="244"/>
    </location>
</feature>
<evidence type="ECO:0000256" key="2">
    <source>
        <dbReference type="ARBA" id="ARBA00022692"/>
    </source>
</evidence>
<feature type="transmembrane region" description="Helical" evidence="6">
    <location>
        <begin position="508"/>
        <end position="529"/>
    </location>
</feature>
<dbReference type="InterPro" id="IPR056555">
    <property type="entry name" value="NFD4_C"/>
</dbReference>
<dbReference type="EMBL" id="NMUH01000079">
    <property type="protein sequence ID" value="MQL70801.1"/>
    <property type="molecule type" value="Genomic_DNA"/>
</dbReference>
<dbReference type="GO" id="GO:0016020">
    <property type="term" value="C:membrane"/>
    <property type="evidence" value="ECO:0007669"/>
    <property type="project" value="UniProtKB-SubCell"/>
</dbReference>
<feature type="domain" description="NFD4 C-terminal" evidence="8">
    <location>
        <begin position="465"/>
        <end position="688"/>
    </location>
</feature>
<protein>
    <recommendedName>
        <fullName evidence="11">Nodulin-like domain-containing protein</fullName>
    </recommendedName>
</protein>
<evidence type="ECO:0000256" key="6">
    <source>
        <dbReference type="SAM" id="Phobius"/>
    </source>
</evidence>
<feature type="transmembrane region" description="Helical" evidence="6">
    <location>
        <begin position="664"/>
        <end position="683"/>
    </location>
</feature>
<evidence type="ECO:0000313" key="9">
    <source>
        <dbReference type="EMBL" id="MQL70801.1"/>
    </source>
</evidence>
<feature type="transmembrane region" description="Helical" evidence="6">
    <location>
        <begin position="609"/>
        <end position="628"/>
    </location>
</feature>
<feature type="domain" description="Nodulin-like" evidence="7">
    <location>
        <begin position="126"/>
        <end position="373"/>
    </location>
</feature>
<comment type="subcellular location">
    <subcellularLocation>
        <location evidence="1">Membrane</location>
        <topology evidence="1">Multi-pass membrane protein</topology>
    </subcellularLocation>
</comment>
<feature type="transmembrane region" description="Helical" evidence="6">
    <location>
        <begin position="357"/>
        <end position="378"/>
    </location>
</feature>
<evidence type="ECO:0000256" key="1">
    <source>
        <dbReference type="ARBA" id="ARBA00004141"/>
    </source>
</evidence>
<evidence type="ECO:0000313" key="10">
    <source>
        <dbReference type="Proteomes" id="UP000652761"/>
    </source>
</evidence>
<feature type="transmembrane region" description="Helical" evidence="6">
    <location>
        <begin position="284"/>
        <end position="306"/>
    </location>
</feature>
<dbReference type="PANTHER" id="PTHR21576">
    <property type="entry name" value="UNCHARACTERIZED NODULIN-LIKE PROTEIN"/>
    <property type="match status" value="1"/>
</dbReference>
<feature type="transmembrane region" description="Helical" evidence="6">
    <location>
        <begin position="570"/>
        <end position="597"/>
    </location>
</feature>
<accession>A0A843TIW8</accession>
<dbReference type="Pfam" id="PF23262">
    <property type="entry name" value="NFD4_C"/>
    <property type="match status" value="1"/>
</dbReference>
<evidence type="ECO:0008006" key="11">
    <source>
        <dbReference type="Google" id="ProtNLM"/>
    </source>
</evidence>
<feature type="transmembrane region" description="Helical" evidence="6">
    <location>
        <begin position="478"/>
        <end position="496"/>
    </location>
</feature>
<evidence type="ECO:0000256" key="3">
    <source>
        <dbReference type="ARBA" id="ARBA00022989"/>
    </source>
</evidence>
<feature type="transmembrane region" description="Helical" evidence="6">
    <location>
        <begin position="183"/>
        <end position="207"/>
    </location>
</feature>
<organism evidence="9 10">
    <name type="scientific">Colocasia esculenta</name>
    <name type="common">Wild taro</name>
    <name type="synonym">Arum esculentum</name>
    <dbReference type="NCBI Taxonomy" id="4460"/>
    <lineage>
        <taxon>Eukaryota</taxon>
        <taxon>Viridiplantae</taxon>
        <taxon>Streptophyta</taxon>
        <taxon>Embryophyta</taxon>
        <taxon>Tracheophyta</taxon>
        <taxon>Spermatophyta</taxon>
        <taxon>Magnoliopsida</taxon>
        <taxon>Liliopsida</taxon>
        <taxon>Araceae</taxon>
        <taxon>Aroideae</taxon>
        <taxon>Colocasieae</taxon>
        <taxon>Colocasia</taxon>
    </lineage>
</organism>
<keyword evidence="10" id="KW-1185">Reference proteome</keyword>
<feature type="transmembrane region" description="Helical" evidence="6">
    <location>
        <begin position="327"/>
        <end position="345"/>
    </location>
</feature>
<evidence type="ECO:0000259" key="7">
    <source>
        <dbReference type="Pfam" id="PF06813"/>
    </source>
</evidence>
<dbReference type="AlphaFoldDB" id="A0A843TIW8"/>
<dbReference type="Pfam" id="PF06813">
    <property type="entry name" value="Nodulin-like"/>
    <property type="match status" value="1"/>
</dbReference>
<sequence length="701" mass="73905">PHTSTPVLPLHPPHSSEALSLSLLSLSAVSSSPLFPGTPRHRSRGRPYKFGGRCPPVVTPPPSHTSSPPPPPAPRLPHHPAPAPPRNPADSPRTHSKQRTTRLAATMATLASAGAATVSGSADARKWAALVATIWIQAFTGTNFDFSAYSSDLKSVLGVSQVQLNYLAVASDLGKAVGWSSGLALLCLPLPVVLFFAAGMGLAGYGVQWLVMTGRVSLPYFSVFLLCLLAGCSICWFNTVCFVLCVRSFSVNRPLALSLTVSFNGLSAALYALLANALDRSTSSLYLILNATVPLVASAAALLPILRQPPPPSTPPHPESARQDSHVFLVLNALAFLTGLYLLLLSSFSGDSSTARFLLAGALALLVLPLFTPGVVCARDWGRRTIYSSFSLLDGGGSGFGLIDIDELEQLHKHLLGGGRGGDGDANGNTTPTTKAATDDELALPKKNNILGCCLDKDRLVVLGEEHGVRRLVRRVDFWLYYVAYFCGATVGLVYSNNIGQIAQSLEMASGTTMLVGVYSACSFFGRLLSSAPDFLRAKFYFARTGWLALALTPMPAAFFLLAWGRGNTVLVAGTGMVGLSSGFIFAAAVSVTSELFGPGSIGVNHNVLITNIPLGSLLYGLLAAIVYDANGRVTTSNGADAAGGLGGDGAVVCMGRRCYAATFLWWGCISVVGLASSVALFLRTKRAYDRFERNRAILLS</sequence>
<dbReference type="PANTHER" id="PTHR21576:SF7">
    <property type="entry name" value="MAJOR FACILITATOR SUPERFAMILY PROTEIN"/>
    <property type="match status" value="1"/>
</dbReference>
<keyword evidence="4 6" id="KW-0472">Membrane</keyword>
<proteinExistence type="predicted"/>
<feature type="non-terminal residue" evidence="9">
    <location>
        <position position="701"/>
    </location>
</feature>
<dbReference type="Proteomes" id="UP000652761">
    <property type="component" value="Unassembled WGS sequence"/>
</dbReference>
<reference evidence="9" key="1">
    <citation type="submission" date="2017-07" db="EMBL/GenBank/DDBJ databases">
        <title>Taro Niue Genome Assembly and Annotation.</title>
        <authorList>
            <person name="Atibalentja N."/>
            <person name="Keating K."/>
            <person name="Fields C.J."/>
        </authorList>
    </citation>
    <scope>NUCLEOTIDE SEQUENCE</scope>
    <source>
        <strain evidence="9">Niue_2</strain>
        <tissue evidence="9">Leaf</tissue>
    </source>
</reference>
<dbReference type="InterPro" id="IPR010658">
    <property type="entry name" value="Nodulin-like"/>
</dbReference>
<dbReference type="InterPro" id="IPR036259">
    <property type="entry name" value="MFS_trans_sf"/>
</dbReference>
<dbReference type="SUPFAM" id="SSF103473">
    <property type="entry name" value="MFS general substrate transporter"/>
    <property type="match status" value="2"/>
</dbReference>
<evidence type="ECO:0000256" key="5">
    <source>
        <dbReference type="SAM" id="MobiDB-lite"/>
    </source>
</evidence>
<dbReference type="OrthoDB" id="410267at2759"/>
<name>A0A843TIW8_COLES</name>